<dbReference type="Proteomes" id="UP000321405">
    <property type="component" value="Unassembled WGS sequence"/>
</dbReference>
<dbReference type="InterPro" id="IPR038107">
    <property type="entry name" value="Glycos_transf_N_sf"/>
</dbReference>
<dbReference type="EC" id="2.4.99.12" evidence="3"/>
<sequence length="657" mass="72077">MTLRTALRSLARAYLGLALHTTRWTISGAATSVPILTQTGDRAGQGAIVAAWHRSLLLLPALCSWARNKNPTLVIKVMISRNRDGRFISDLVAPWGIEGIEGSSDRKGKNKGGSRAFRRACLELQRGSVFAITPDGPRGPAEIAQPGTEGLLRLTGKPLVPLGAWTTALRLPSWDGLSLPLPWGRGVILYGPPVPEGSTSETITSRLNALSARARHWHRLGRATLPDRIWEGLGLALVPALRLMSLHRLRRGKEIRSRLGERRGRATIRRPPGELVWIHAASVGETRSVLPLIEAMSLRHPARHILVTSATTGGAEILARFISARDQDESPDASGTRATRGTVMHQFIPYDVAYWTRRFLDHWSPGMLLLTDSELWPGMLRQCARRAIPVAVLNARLSERSWRRWKHLSFLAGPLFERLALVAARGSDDAHRFRALGVRDVETHGDLKQNAPPPGCDAVELERLRACIGHRPVFLAASTHPGEDEIVLEAASQARRVIPDLLAILVPRHPVRGAAIARLARPEPPRRSERADPAATDPVWIADTLGELGLFYRLAQCAFIGNSLLPPGGGHNPFEAVRLDTAIATGPWHDNFGPAFAQLRDHVTTIHDADELAGWIVESVKNPEMRKEQARMARAAIQSDEMPPETLLARLDALSCA</sequence>
<dbReference type="Pfam" id="PF04413">
    <property type="entry name" value="Glycos_transf_N"/>
    <property type="match status" value="1"/>
</dbReference>
<name>A0A511BMS3_9PROT</name>
<evidence type="ECO:0000256" key="5">
    <source>
        <dbReference type="ARBA" id="ARBA00022679"/>
    </source>
</evidence>
<evidence type="ECO:0000256" key="4">
    <source>
        <dbReference type="ARBA" id="ARBA00019077"/>
    </source>
</evidence>
<evidence type="ECO:0000313" key="11">
    <source>
        <dbReference type="EMBL" id="GEL01626.1"/>
    </source>
</evidence>
<reference evidence="11 12" key="1">
    <citation type="submission" date="2019-07" db="EMBL/GenBank/DDBJ databases">
        <title>Whole genome shotgun sequence of Swaminathania salitolerans NBRC 104436.</title>
        <authorList>
            <person name="Hosoyama A."/>
            <person name="Uohara A."/>
            <person name="Ohji S."/>
            <person name="Ichikawa N."/>
        </authorList>
    </citation>
    <scope>NUCLEOTIDE SEQUENCE [LARGE SCALE GENOMIC DNA]</scope>
    <source>
        <strain evidence="11 12">NBRC 104436</strain>
    </source>
</reference>
<feature type="active site" description="Proton acceptor" evidence="8">
    <location>
        <position position="285"/>
    </location>
</feature>
<evidence type="ECO:0000256" key="2">
    <source>
        <dbReference type="ARBA" id="ARBA00004713"/>
    </source>
</evidence>
<dbReference type="PANTHER" id="PTHR42755:SF1">
    <property type="entry name" value="3-DEOXY-D-MANNO-OCTULOSONIC ACID TRANSFERASE, MITOCHONDRIAL-RELATED"/>
    <property type="match status" value="1"/>
</dbReference>
<comment type="function">
    <text evidence="1">Involved in lipopolysaccharide (LPS) biosynthesis. Catalyzes the transfer of 3-deoxy-D-manno-octulosonate (Kdo) residue(s) from CMP-Kdo to lipid IV(A), the tetraacyldisaccharide-1,4'-bisphosphate precursor of lipid A.</text>
</comment>
<evidence type="ECO:0000256" key="3">
    <source>
        <dbReference type="ARBA" id="ARBA00012621"/>
    </source>
</evidence>
<accession>A0A511BMS3</accession>
<evidence type="ECO:0000313" key="12">
    <source>
        <dbReference type="Proteomes" id="UP000321405"/>
    </source>
</evidence>
<evidence type="ECO:0000259" key="10">
    <source>
        <dbReference type="Pfam" id="PF04413"/>
    </source>
</evidence>
<dbReference type="UniPathway" id="UPA00958"/>
<dbReference type="GO" id="GO:0009244">
    <property type="term" value="P:lipopolysaccharide core region biosynthetic process"/>
    <property type="evidence" value="ECO:0007669"/>
    <property type="project" value="UniProtKB-UniPathway"/>
</dbReference>
<evidence type="ECO:0000256" key="7">
    <source>
        <dbReference type="ARBA" id="ARBA00049183"/>
    </source>
</evidence>
<comment type="catalytic activity">
    <reaction evidence="7">
        <text>lipid IVA (E. coli) + CMP-3-deoxy-beta-D-manno-octulosonate = alpha-Kdo-(2-&gt;6)-lipid IVA (E. coli) + CMP + H(+)</text>
        <dbReference type="Rhea" id="RHEA:28066"/>
        <dbReference type="ChEBI" id="CHEBI:15378"/>
        <dbReference type="ChEBI" id="CHEBI:58603"/>
        <dbReference type="ChEBI" id="CHEBI:60364"/>
        <dbReference type="ChEBI" id="CHEBI:60377"/>
        <dbReference type="ChEBI" id="CHEBI:85987"/>
        <dbReference type="EC" id="2.4.99.12"/>
    </reaction>
</comment>
<dbReference type="InterPro" id="IPR007172">
    <property type="entry name" value="DUF374"/>
</dbReference>
<keyword evidence="12" id="KW-1185">Reference proteome</keyword>
<dbReference type="Gene3D" id="3.40.50.11720">
    <property type="entry name" value="3-Deoxy-D-manno-octulosonic-acid transferase, N-terminal domain"/>
    <property type="match status" value="1"/>
</dbReference>
<protein>
    <recommendedName>
        <fullName evidence="4">3-deoxy-D-manno-octulosonic acid transferase</fullName>
        <ecNumber evidence="3">2.4.99.12</ecNumber>
    </recommendedName>
    <alternativeName>
        <fullName evidence="6">Lipid IV(A) 3-deoxy-D-manno-octulosonic acid transferase</fullName>
    </alternativeName>
</protein>
<dbReference type="GO" id="GO:0005886">
    <property type="term" value="C:plasma membrane"/>
    <property type="evidence" value="ECO:0007669"/>
    <property type="project" value="TreeGrafter"/>
</dbReference>
<gene>
    <name evidence="11" type="ORF">SSA02_07890</name>
</gene>
<dbReference type="PANTHER" id="PTHR42755">
    <property type="entry name" value="3-DEOXY-MANNO-OCTULOSONATE CYTIDYLYLTRANSFERASE"/>
    <property type="match status" value="1"/>
</dbReference>
<dbReference type="InterPro" id="IPR039901">
    <property type="entry name" value="Kdotransferase"/>
</dbReference>
<dbReference type="GO" id="GO:0009245">
    <property type="term" value="P:lipid A biosynthetic process"/>
    <property type="evidence" value="ECO:0007669"/>
    <property type="project" value="TreeGrafter"/>
</dbReference>
<organism evidence="11 12">
    <name type="scientific">Swaminathania salitolerans</name>
    <dbReference type="NCBI Taxonomy" id="182838"/>
    <lineage>
        <taxon>Bacteria</taxon>
        <taxon>Pseudomonadati</taxon>
        <taxon>Pseudomonadota</taxon>
        <taxon>Alphaproteobacteria</taxon>
        <taxon>Acetobacterales</taxon>
        <taxon>Acetobacteraceae</taxon>
        <taxon>Swaminathania</taxon>
    </lineage>
</organism>
<comment type="pathway">
    <text evidence="2">Bacterial outer membrane biogenesis; LPS core biosynthesis.</text>
</comment>
<evidence type="ECO:0000256" key="1">
    <source>
        <dbReference type="ARBA" id="ARBA00003394"/>
    </source>
</evidence>
<evidence type="ECO:0000256" key="6">
    <source>
        <dbReference type="ARBA" id="ARBA00031445"/>
    </source>
</evidence>
<keyword evidence="5" id="KW-0808">Transferase</keyword>
<dbReference type="Pfam" id="PF04028">
    <property type="entry name" value="DUF374"/>
    <property type="match status" value="1"/>
</dbReference>
<evidence type="ECO:0000256" key="8">
    <source>
        <dbReference type="PIRSR" id="PIRSR639901-1"/>
    </source>
</evidence>
<dbReference type="GO" id="GO:0043842">
    <property type="term" value="F:Kdo transferase activity"/>
    <property type="evidence" value="ECO:0007669"/>
    <property type="project" value="UniProtKB-EC"/>
</dbReference>
<proteinExistence type="predicted"/>
<comment type="caution">
    <text evidence="11">The sequence shown here is derived from an EMBL/GenBank/DDBJ whole genome shotgun (WGS) entry which is preliminary data.</text>
</comment>
<dbReference type="EMBL" id="BJVC01000001">
    <property type="protein sequence ID" value="GEL01626.1"/>
    <property type="molecule type" value="Genomic_DNA"/>
</dbReference>
<feature type="domain" description="DUF374" evidence="9">
    <location>
        <begin position="73"/>
        <end position="141"/>
    </location>
</feature>
<evidence type="ECO:0000259" key="9">
    <source>
        <dbReference type="Pfam" id="PF04028"/>
    </source>
</evidence>
<feature type="domain" description="3-deoxy-D-manno-octulosonic-acid transferase N-terminal" evidence="10">
    <location>
        <begin position="258"/>
        <end position="449"/>
    </location>
</feature>
<dbReference type="Gene3D" id="3.40.50.2000">
    <property type="entry name" value="Glycogen Phosphorylase B"/>
    <property type="match status" value="1"/>
</dbReference>
<dbReference type="AlphaFoldDB" id="A0A511BMS3"/>
<dbReference type="InterPro" id="IPR007507">
    <property type="entry name" value="Glycos_transf_N"/>
</dbReference>
<dbReference type="RefSeq" id="WP_186807660.1">
    <property type="nucleotide sequence ID" value="NZ_BJVC01000001.1"/>
</dbReference>